<dbReference type="RefSeq" id="WP_189433619.1">
    <property type="nucleotide sequence ID" value="NZ_BNAO01000008.1"/>
</dbReference>
<evidence type="ECO:0000313" key="1">
    <source>
        <dbReference type="EMBL" id="GHG74248.1"/>
    </source>
</evidence>
<evidence type="ECO:0000313" key="2">
    <source>
        <dbReference type="Proteomes" id="UP000659697"/>
    </source>
</evidence>
<name>A0ABQ3L332_9ALTE</name>
<organism evidence="1 2">
    <name type="scientific">Alishewanella longhuensis</name>
    <dbReference type="NCBI Taxonomy" id="1091037"/>
    <lineage>
        <taxon>Bacteria</taxon>
        <taxon>Pseudomonadati</taxon>
        <taxon>Pseudomonadota</taxon>
        <taxon>Gammaproteobacteria</taxon>
        <taxon>Alteromonadales</taxon>
        <taxon>Alteromonadaceae</taxon>
        <taxon>Alishewanella</taxon>
    </lineage>
</organism>
<sequence>MLKIENTPAYRAHKAEKELAEKINKMTHSLIYLLKINRYDVGLVLLIGKDGDRNNEAAVKSWVTDKLCCPSCMRQDDARTLSNDLRKALLAQADDIYN</sequence>
<protein>
    <submittedName>
        <fullName evidence="1">Uncharacterized protein</fullName>
    </submittedName>
</protein>
<gene>
    <name evidence="1" type="ORF">GCM10010919_27580</name>
</gene>
<accession>A0ABQ3L332</accession>
<keyword evidence="2" id="KW-1185">Reference proteome</keyword>
<proteinExistence type="predicted"/>
<dbReference type="EMBL" id="BNAO01000008">
    <property type="protein sequence ID" value="GHG74248.1"/>
    <property type="molecule type" value="Genomic_DNA"/>
</dbReference>
<reference evidence="2" key="1">
    <citation type="journal article" date="2019" name="Int. J. Syst. Evol. Microbiol.">
        <title>The Global Catalogue of Microorganisms (GCM) 10K type strain sequencing project: providing services to taxonomists for standard genome sequencing and annotation.</title>
        <authorList>
            <consortium name="The Broad Institute Genomics Platform"/>
            <consortium name="The Broad Institute Genome Sequencing Center for Infectious Disease"/>
            <person name="Wu L."/>
            <person name="Ma J."/>
        </authorList>
    </citation>
    <scope>NUCLEOTIDE SEQUENCE [LARGE SCALE GENOMIC DNA]</scope>
    <source>
        <strain evidence="2">CGMCC 1.7003</strain>
    </source>
</reference>
<dbReference type="Proteomes" id="UP000659697">
    <property type="component" value="Unassembled WGS sequence"/>
</dbReference>
<comment type="caution">
    <text evidence="1">The sequence shown here is derived from an EMBL/GenBank/DDBJ whole genome shotgun (WGS) entry which is preliminary data.</text>
</comment>